<sequence length="85" mass="9444">MPQQDFGLQVARFIPTIHGPQIVNQIAGLDNPAIYHELNMSHGHAQEDGTKAKSFGIAKYIDGDTGMVLTTKAKSNNYDYGVYWF</sequence>
<dbReference type="Proteomes" id="UP000054097">
    <property type="component" value="Unassembled WGS sequence"/>
</dbReference>
<evidence type="ECO:0000313" key="1">
    <source>
        <dbReference type="EMBL" id="KIM28535.1"/>
    </source>
</evidence>
<accession>A0A0C3AVH1</accession>
<dbReference type="AlphaFoldDB" id="A0A0C3AVH1"/>
<reference evidence="1 2" key="1">
    <citation type="submission" date="2014-04" db="EMBL/GenBank/DDBJ databases">
        <authorList>
            <consortium name="DOE Joint Genome Institute"/>
            <person name="Kuo A."/>
            <person name="Zuccaro A."/>
            <person name="Kohler A."/>
            <person name="Nagy L.G."/>
            <person name="Floudas D."/>
            <person name="Copeland A."/>
            <person name="Barry K.W."/>
            <person name="Cichocki N."/>
            <person name="Veneault-Fourrey C."/>
            <person name="LaButti K."/>
            <person name="Lindquist E.A."/>
            <person name="Lipzen A."/>
            <person name="Lundell T."/>
            <person name="Morin E."/>
            <person name="Murat C."/>
            <person name="Sun H."/>
            <person name="Tunlid A."/>
            <person name="Henrissat B."/>
            <person name="Grigoriev I.V."/>
            <person name="Hibbett D.S."/>
            <person name="Martin F."/>
            <person name="Nordberg H.P."/>
            <person name="Cantor M.N."/>
            <person name="Hua S.X."/>
        </authorList>
    </citation>
    <scope>NUCLEOTIDE SEQUENCE [LARGE SCALE GENOMIC DNA]</scope>
    <source>
        <strain evidence="1 2">MAFF 305830</strain>
    </source>
</reference>
<keyword evidence="2" id="KW-1185">Reference proteome</keyword>
<gene>
    <name evidence="1" type="ORF">M408DRAFT_329335</name>
</gene>
<dbReference type="HOGENOM" id="CLU_2514038_0_0_1"/>
<protein>
    <submittedName>
        <fullName evidence="1">Uncharacterized protein</fullName>
    </submittedName>
</protein>
<reference evidence="2" key="2">
    <citation type="submission" date="2015-01" db="EMBL/GenBank/DDBJ databases">
        <title>Evolutionary Origins and Diversification of the Mycorrhizal Mutualists.</title>
        <authorList>
            <consortium name="DOE Joint Genome Institute"/>
            <consortium name="Mycorrhizal Genomics Consortium"/>
            <person name="Kohler A."/>
            <person name="Kuo A."/>
            <person name="Nagy L.G."/>
            <person name="Floudas D."/>
            <person name="Copeland A."/>
            <person name="Barry K.W."/>
            <person name="Cichocki N."/>
            <person name="Veneault-Fourrey C."/>
            <person name="LaButti K."/>
            <person name="Lindquist E.A."/>
            <person name="Lipzen A."/>
            <person name="Lundell T."/>
            <person name="Morin E."/>
            <person name="Murat C."/>
            <person name="Riley R."/>
            <person name="Ohm R."/>
            <person name="Sun H."/>
            <person name="Tunlid A."/>
            <person name="Henrissat B."/>
            <person name="Grigoriev I.V."/>
            <person name="Hibbett D.S."/>
            <person name="Martin F."/>
        </authorList>
    </citation>
    <scope>NUCLEOTIDE SEQUENCE [LARGE SCALE GENOMIC DNA]</scope>
    <source>
        <strain evidence="2">MAFF 305830</strain>
    </source>
</reference>
<dbReference type="EMBL" id="KN824292">
    <property type="protein sequence ID" value="KIM28535.1"/>
    <property type="molecule type" value="Genomic_DNA"/>
</dbReference>
<name>A0A0C3AVH1_SERVB</name>
<organism evidence="1 2">
    <name type="scientific">Serendipita vermifera MAFF 305830</name>
    <dbReference type="NCBI Taxonomy" id="933852"/>
    <lineage>
        <taxon>Eukaryota</taxon>
        <taxon>Fungi</taxon>
        <taxon>Dikarya</taxon>
        <taxon>Basidiomycota</taxon>
        <taxon>Agaricomycotina</taxon>
        <taxon>Agaricomycetes</taxon>
        <taxon>Sebacinales</taxon>
        <taxon>Serendipitaceae</taxon>
        <taxon>Serendipita</taxon>
    </lineage>
</organism>
<proteinExistence type="predicted"/>
<evidence type="ECO:0000313" key="2">
    <source>
        <dbReference type="Proteomes" id="UP000054097"/>
    </source>
</evidence>